<dbReference type="AlphaFoldDB" id="A0A1X2EFJ7"/>
<organism evidence="1 2">
    <name type="scientific">Mycolicibacillus trivialis</name>
    <dbReference type="NCBI Taxonomy" id="1798"/>
    <lineage>
        <taxon>Bacteria</taxon>
        <taxon>Bacillati</taxon>
        <taxon>Actinomycetota</taxon>
        <taxon>Actinomycetes</taxon>
        <taxon>Mycobacteriales</taxon>
        <taxon>Mycobacteriaceae</taxon>
        <taxon>Mycolicibacillus</taxon>
    </lineage>
</organism>
<dbReference type="SUPFAM" id="SSF51182">
    <property type="entry name" value="RmlC-like cupins"/>
    <property type="match status" value="1"/>
</dbReference>
<protein>
    <submittedName>
        <fullName evidence="1">LuxR family transcriptional regulator</fullName>
    </submittedName>
</protein>
<dbReference type="RefSeq" id="WP_085111177.1">
    <property type="nucleotide sequence ID" value="NZ_JACKSN010000018.1"/>
</dbReference>
<comment type="caution">
    <text evidence="1">The sequence shown here is derived from an EMBL/GenBank/DDBJ whole genome shotgun (WGS) entry which is preliminary data.</text>
</comment>
<accession>A0A1X2EFJ7</accession>
<evidence type="ECO:0000313" key="1">
    <source>
        <dbReference type="EMBL" id="ORX00146.1"/>
    </source>
</evidence>
<sequence length="111" mass="12103">MNKFSLTALARDQLHRAKTEASGRRADTVFGGHEHTLRQTVIALAQGHRLDEHTTLDDATLQVLTGRVRLSAGADEWIGWVGDLLIIPDGAHALEALEDSVVLLTVAKKSR</sequence>
<evidence type="ECO:0000313" key="2">
    <source>
        <dbReference type="Proteomes" id="UP000193090"/>
    </source>
</evidence>
<keyword evidence="2" id="KW-1185">Reference proteome</keyword>
<reference evidence="1 2" key="1">
    <citation type="submission" date="2016-01" db="EMBL/GenBank/DDBJ databases">
        <title>The new phylogeny of the genus Mycobacterium.</title>
        <authorList>
            <person name="Tarcisio F."/>
            <person name="Conor M."/>
            <person name="Antonella G."/>
            <person name="Elisabetta G."/>
            <person name="Giulia F.S."/>
            <person name="Sara T."/>
            <person name="Anna F."/>
            <person name="Clotilde B."/>
            <person name="Roberto B."/>
            <person name="Veronica D.S."/>
            <person name="Fabio R."/>
            <person name="Monica P."/>
            <person name="Olivier J."/>
            <person name="Enrico T."/>
            <person name="Nicola S."/>
        </authorList>
    </citation>
    <scope>NUCLEOTIDE SEQUENCE [LARGE SCALE GENOMIC DNA]</scope>
    <source>
        <strain evidence="1 2">DSM 44153</strain>
    </source>
</reference>
<proteinExistence type="predicted"/>
<gene>
    <name evidence="1" type="ORF">AWC30_15925</name>
</gene>
<dbReference type="CDD" id="cd02230">
    <property type="entry name" value="cupin_HP0902-like"/>
    <property type="match status" value="1"/>
</dbReference>
<dbReference type="EMBL" id="LQPZ01000044">
    <property type="protein sequence ID" value="ORX00146.1"/>
    <property type="molecule type" value="Genomic_DNA"/>
</dbReference>
<dbReference type="Proteomes" id="UP000193090">
    <property type="component" value="Unassembled WGS sequence"/>
</dbReference>
<dbReference type="Gene3D" id="2.60.120.10">
    <property type="entry name" value="Jelly Rolls"/>
    <property type="match status" value="1"/>
</dbReference>
<dbReference type="InterPro" id="IPR011051">
    <property type="entry name" value="RmlC_Cupin_sf"/>
</dbReference>
<name>A0A1X2EFJ7_9MYCO</name>
<dbReference type="InterPro" id="IPR014710">
    <property type="entry name" value="RmlC-like_jellyroll"/>
</dbReference>
<dbReference type="OrthoDB" id="5190473at2"/>
<dbReference type="PANTHER" id="PTHR37694">
    <property type="entry name" value="SLR8022 PROTEIN"/>
    <property type="match status" value="1"/>
</dbReference>
<dbReference type="STRING" id="1798.AWC30_15925"/>
<dbReference type="PANTHER" id="PTHR37694:SF1">
    <property type="entry name" value="SLR8022 PROTEIN"/>
    <property type="match status" value="1"/>
</dbReference>